<evidence type="ECO:0000313" key="4">
    <source>
        <dbReference type="Proteomes" id="UP000184267"/>
    </source>
</evidence>
<dbReference type="PROSITE" id="PS51767">
    <property type="entry name" value="PEPTIDASE_A1"/>
    <property type="match status" value="1"/>
</dbReference>
<dbReference type="AlphaFoldDB" id="A0A1M2V6C0"/>
<reference evidence="3 4" key="1">
    <citation type="submission" date="2016-10" db="EMBL/GenBank/DDBJ databases">
        <title>Genome sequence of the basidiomycete white-rot fungus Trametes pubescens.</title>
        <authorList>
            <person name="Makela M.R."/>
            <person name="Granchi Z."/>
            <person name="Peng M."/>
            <person name="De Vries R.P."/>
            <person name="Grigoriev I."/>
            <person name="Riley R."/>
            <person name="Hilden K."/>
        </authorList>
    </citation>
    <scope>NUCLEOTIDE SEQUENCE [LARGE SCALE GENOMIC DNA]</scope>
    <source>
        <strain evidence="3 4">FBCC735</strain>
    </source>
</reference>
<dbReference type="GO" id="GO:0006508">
    <property type="term" value="P:proteolysis"/>
    <property type="evidence" value="ECO:0007669"/>
    <property type="project" value="InterPro"/>
</dbReference>
<dbReference type="InterPro" id="IPR001461">
    <property type="entry name" value="Aspartic_peptidase_A1"/>
</dbReference>
<evidence type="ECO:0000259" key="2">
    <source>
        <dbReference type="PROSITE" id="PS51767"/>
    </source>
</evidence>
<gene>
    <name evidence="3" type="ORF">TRAPUB_6255</name>
</gene>
<dbReference type="Proteomes" id="UP000184267">
    <property type="component" value="Unassembled WGS sequence"/>
</dbReference>
<comment type="caution">
    <text evidence="3">The sequence shown here is derived from an EMBL/GenBank/DDBJ whole genome shotgun (WGS) entry which is preliminary data.</text>
</comment>
<name>A0A1M2V6C0_TRAPU</name>
<keyword evidence="4" id="KW-1185">Reference proteome</keyword>
<comment type="similarity">
    <text evidence="1">Belongs to the peptidase A1 family.</text>
</comment>
<feature type="domain" description="Peptidase A1" evidence="2">
    <location>
        <begin position="1"/>
        <end position="294"/>
    </location>
</feature>
<evidence type="ECO:0000313" key="3">
    <source>
        <dbReference type="EMBL" id="OJT03148.1"/>
    </source>
</evidence>
<dbReference type="OrthoDB" id="3089at2759"/>
<dbReference type="PANTHER" id="PTHR47966">
    <property type="entry name" value="BETA-SITE APP-CLEAVING ENZYME, ISOFORM A-RELATED"/>
    <property type="match status" value="1"/>
</dbReference>
<dbReference type="STRING" id="154538.A0A1M2V6C0"/>
<dbReference type="CDD" id="cd05471">
    <property type="entry name" value="pepsin_like"/>
    <property type="match status" value="1"/>
</dbReference>
<protein>
    <recommendedName>
        <fullName evidence="2">Peptidase A1 domain-containing protein</fullName>
    </recommendedName>
</protein>
<dbReference type="Gene3D" id="2.40.70.10">
    <property type="entry name" value="Acid Proteases"/>
    <property type="match status" value="2"/>
</dbReference>
<dbReference type="InterPro" id="IPR021109">
    <property type="entry name" value="Peptidase_aspartic_dom_sf"/>
</dbReference>
<dbReference type="InterPro" id="IPR034164">
    <property type="entry name" value="Pepsin-like_dom"/>
</dbReference>
<organism evidence="3 4">
    <name type="scientific">Trametes pubescens</name>
    <name type="common">White-rot fungus</name>
    <dbReference type="NCBI Taxonomy" id="154538"/>
    <lineage>
        <taxon>Eukaryota</taxon>
        <taxon>Fungi</taxon>
        <taxon>Dikarya</taxon>
        <taxon>Basidiomycota</taxon>
        <taxon>Agaricomycotina</taxon>
        <taxon>Agaricomycetes</taxon>
        <taxon>Polyporales</taxon>
        <taxon>Polyporaceae</taxon>
        <taxon>Trametes</taxon>
    </lineage>
</organism>
<dbReference type="SUPFAM" id="SSF50630">
    <property type="entry name" value="Acid proteases"/>
    <property type="match status" value="1"/>
</dbReference>
<evidence type="ECO:0000256" key="1">
    <source>
        <dbReference type="ARBA" id="ARBA00007447"/>
    </source>
</evidence>
<proteinExistence type="inferred from homology"/>
<dbReference type="EMBL" id="MNAD01001628">
    <property type="protein sequence ID" value="OJT03148.1"/>
    <property type="molecule type" value="Genomic_DNA"/>
</dbReference>
<dbReference type="InterPro" id="IPR033121">
    <property type="entry name" value="PEPTIDASE_A1"/>
</dbReference>
<accession>A0A1M2V6C0</accession>
<dbReference type="GO" id="GO:0004190">
    <property type="term" value="F:aspartic-type endopeptidase activity"/>
    <property type="evidence" value="ECO:0007669"/>
    <property type="project" value="InterPro"/>
</dbReference>
<sequence length="387" mass="40935">MDTVSIAGLSVPDQYFAAIIDTNTTVLDTGSAGILGLGFPPISVIWRQLIASRLDRIMPSSPGRIPSIDSRSDLDSRGERRDATNILDSIIDTFSTLGPLLTRLVTLKVLERPLVVTTLQRDTISFSGNDGTLSLGALPYGMTDEQLSWAPVRSYSVMEGGIPPPSSAPNEASGNSLIRGPQDVLSYIYAHLSLDAFGTFDCSTPHNLTFMIGGKPFPIDPRDFAHPAAINPGTVYPDKVARCTPALAQTDPPGQGGFMYSWSLGDPFLKSTMVAFYYGNMTHPSQDPARVGFMSMVPSNAGYALEKAVDAAIANGGVFLSTSEPAPYATAERLVSTMTMAESMPGMTQGSPGAIINAARATLGATPAAWIVTLIVAFSAGMLDFIA</sequence>